<organism evidence="2">
    <name type="scientific">Solanum lycopersicum</name>
    <name type="common">Tomato</name>
    <name type="synonym">Lycopersicon esculentum</name>
    <dbReference type="NCBI Taxonomy" id="4081"/>
    <lineage>
        <taxon>Eukaryota</taxon>
        <taxon>Viridiplantae</taxon>
        <taxon>Streptophyta</taxon>
        <taxon>Embryophyta</taxon>
        <taxon>Tracheophyta</taxon>
        <taxon>Spermatophyta</taxon>
        <taxon>Magnoliopsida</taxon>
        <taxon>eudicotyledons</taxon>
        <taxon>Gunneridae</taxon>
        <taxon>Pentapetalae</taxon>
        <taxon>asterids</taxon>
        <taxon>lamiids</taxon>
        <taxon>Solanales</taxon>
        <taxon>Solanaceae</taxon>
        <taxon>Solanoideae</taxon>
        <taxon>Solaneae</taxon>
        <taxon>Solanum</taxon>
        <taxon>Solanum subgen. Lycopersicon</taxon>
    </lineage>
</organism>
<dbReference type="EnsemblPlants" id="Solyc12g062450.2.1">
    <property type="protein sequence ID" value="Solyc12g062450.2.1"/>
    <property type="gene ID" value="Solyc12g062450.2"/>
</dbReference>
<reference evidence="2" key="1">
    <citation type="journal article" date="2012" name="Nature">
        <title>The tomato genome sequence provides insights into fleshy fruit evolution.</title>
        <authorList>
            <consortium name="Tomato Genome Consortium"/>
        </authorList>
    </citation>
    <scope>NUCLEOTIDE SEQUENCE [LARGE SCALE GENOMIC DNA]</scope>
    <source>
        <strain evidence="2">cv. Heinz 1706</strain>
    </source>
</reference>
<evidence type="ECO:0000256" key="1">
    <source>
        <dbReference type="SAM" id="Phobius"/>
    </source>
</evidence>
<dbReference type="Gramene" id="Solyc12g062450.2.1">
    <property type="protein sequence ID" value="Solyc12g062450.2.1"/>
    <property type="gene ID" value="Solyc12g062450.2"/>
</dbReference>
<feature type="transmembrane region" description="Helical" evidence="1">
    <location>
        <begin position="21"/>
        <end position="37"/>
    </location>
</feature>
<evidence type="ECO:0000313" key="2">
    <source>
        <dbReference type="EnsemblPlants" id="Solyc12g062450.2.1"/>
    </source>
</evidence>
<dbReference type="Proteomes" id="UP000004994">
    <property type="component" value="Chromosome 12"/>
</dbReference>
<dbReference type="AlphaFoldDB" id="A0A3Q7JBP8"/>
<feature type="transmembrane region" description="Helical" evidence="1">
    <location>
        <begin position="43"/>
        <end position="61"/>
    </location>
</feature>
<evidence type="ECO:0000313" key="3">
    <source>
        <dbReference type="Proteomes" id="UP000004994"/>
    </source>
</evidence>
<reference evidence="2" key="2">
    <citation type="submission" date="2019-01" db="UniProtKB">
        <authorList>
            <consortium name="EnsemblPlants"/>
        </authorList>
    </citation>
    <scope>IDENTIFICATION</scope>
    <source>
        <strain evidence="2">cv. Heinz 1706</strain>
    </source>
</reference>
<keyword evidence="1" id="KW-1133">Transmembrane helix</keyword>
<proteinExistence type="predicted"/>
<keyword evidence="1" id="KW-0812">Transmembrane</keyword>
<accession>A0A3Q7JBP8</accession>
<name>A0A3Q7JBP8_SOLLC</name>
<keyword evidence="3" id="KW-1185">Reference proteome</keyword>
<dbReference type="InParanoid" id="A0A3Q7JBP8"/>
<sequence length="127" mass="14198">MRLIPHHLTSQPCPPVILRSYLVFIVCLSIALPQPYFHCLGSSHFAAVTTGITFSFFSFGYKDLSVRLVLSCLPMDSTAVRKLDQECHIGLQSRRTGSSKGPVKGIDPKLEYGTRIHYVPFKESLTQ</sequence>
<protein>
    <submittedName>
        <fullName evidence="2">Uncharacterized protein</fullName>
    </submittedName>
</protein>
<keyword evidence="1" id="KW-0472">Membrane</keyword>